<evidence type="ECO:0000313" key="2">
    <source>
        <dbReference type="EMBL" id="KAH8990974.1"/>
    </source>
</evidence>
<evidence type="ECO:0000313" key="3">
    <source>
        <dbReference type="Proteomes" id="UP001201163"/>
    </source>
</evidence>
<feature type="compositionally biased region" description="Low complexity" evidence="1">
    <location>
        <begin position="176"/>
        <end position="193"/>
    </location>
</feature>
<accession>A0AAD4LGQ2</accession>
<reference evidence="2" key="1">
    <citation type="submission" date="2022-01" db="EMBL/GenBank/DDBJ databases">
        <title>Comparative genomics reveals a dynamic genome evolution in the ectomycorrhizal milk-cap (Lactarius) mushrooms.</title>
        <authorList>
            <consortium name="DOE Joint Genome Institute"/>
            <person name="Lebreton A."/>
            <person name="Tang N."/>
            <person name="Kuo A."/>
            <person name="LaButti K."/>
            <person name="Drula E."/>
            <person name="Barry K."/>
            <person name="Clum A."/>
            <person name="Lipzen A."/>
            <person name="Mousain D."/>
            <person name="Ng V."/>
            <person name="Wang R."/>
            <person name="Wang X."/>
            <person name="Dai Y."/>
            <person name="Henrissat B."/>
            <person name="Grigoriev I.V."/>
            <person name="Guerin-Laguette A."/>
            <person name="Yu F."/>
            <person name="Martin F.M."/>
        </authorList>
    </citation>
    <scope>NUCLEOTIDE SEQUENCE</scope>
    <source>
        <strain evidence="2">QP</strain>
    </source>
</reference>
<dbReference type="EMBL" id="JAKELL010000028">
    <property type="protein sequence ID" value="KAH8990974.1"/>
    <property type="molecule type" value="Genomic_DNA"/>
</dbReference>
<feature type="compositionally biased region" description="Polar residues" evidence="1">
    <location>
        <begin position="153"/>
        <end position="162"/>
    </location>
</feature>
<feature type="compositionally biased region" description="Basic residues" evidence="1">
    <location>
        <begin position="130"/>
        <end position="140"/>
    </location>
</feature>
<evidence type="ECO:0000256" key="1">
    <source>
        <dbReference type="SAM" id="MobiDB-lite"/>
    </source>
</evidence>
<feature type="compositionally biased region" description="Basic residues" evidence="1">
    <location>
        <begin position="164"/>
        <end position="174"/>
    </location>
</feature>
<comment type="caution">
    <text evidence="2">The sequence shown here is derived from an EMBL/GenBank/DDBJ whole genome shotgun (WGS) entry which is preliminary data.</text>
</comment>
<keyword evidence="3" id="KW-1185">Reference proteome</keyword>
<protein>
    <submittedName>
        <fullName evidence="2">Uncharacterized protein</fullName>
    </submittedName>
</protein>
<sequence length="199" mass="22550">MLLETRAHLTTWSIGRTSSRDSLRRDPCSAITQQERVSVSSASRCQQSVARWWYRDTPRVLHAHSQAQSRTSRPASLAWTSSRFARRSRAITPRGPRTPPSFPLRFMTSHLSATLTRLCALPACTHHIRTSATHQKRRPYRCTTPRLAAPSRLQASTRTNQARTRTRSPCRPRPRPTSYPRTTTPACPGSRAAPRSRAR</sequence>
<organism evidence="2 3">
    <name type="scientific">Lactarius akahatsu</name>
    <dbReference type="NCBI Taxonomy" id="416441"/>
    <lineage>
        <taxon>Eukaryota</taxon>
        <taxon>Fungi</taxon>
        <taxon>Dikarya</taxon>
        <taxon>Basidiomycota</taxon>
        <taxon>Agaricomycotina</taxon>
        <taxon>Agaricomycetes</taxon>
        <taxon>Russulales</taxon>
        <taxon>Russulaceae</taxon>
        <taxon>Lactarius</taxon>
    </lineage>
</organism>
<dbReference type="AlphaFoldDB" id="A0AAD4LGQ2"/>
<name>A0AAD4LGQ2_9AGAM</name>
<gene>
    <name evidence="2" type="ORF">EDB92DRAFT_703158</name>
</gene>
<feature type="region of interest" description="Disordered" evidence="1">
    <location>
        <begin position="130"/>
        <end position="199"/>
    </location>
</feature>
<dbReference type="Proteomes" id="UP001201163">
    <property type="component" value="Unassembled WGS sequence"/>
</dbReference>
<proteinExistence type="predicted"/>